<evidence type="ECO:0000259" key="1">
    <source>
        <dbReference type="Pfam" id="PF17100"/>
    </source>
</evidence>
<sequence length="218" mass="25185">MTYQVFRLAHLSKGIQAVKGLVDQAVKVSTEASLVWAGVCIVLPLMTNIHAASVANRDGFLYVTQRLGFYLILEKRLQPKKDPETKRADGDELQSKLYENLVALYEKLLEFQIQSVIRLYRPSYAKDLFLLEDWSSKKEVILKLEDTFNRDLRQIMAVVDQGTLRQIEEILSQSNRFLTDLLPIAEKGLEVQEQHRDIAKEMLDKMPDQGFDEMRQCH</sequence>
<evidence type="ECO:0000313" key="2">
    <source>
        <dbReference type="EMBL" id="PWY66381.1"/>
    </source>
</evidence>
<dbReference type="OrthoDB" id="163438at2759"/>
<dbReference type="Proteomes" id="UP000246702">
    <property type="component" value="Unassembled WGS sequence"/>
</dbReference>
<dbReference type="AlphaFoldDB" id="A0A317UYV8"/>
<dbReference type="GeneID" id="37118238"/>
<proteinExistence type="predicted"/>
<evidence type="ECO:0000313" key="3">
    <source>
        <dbReference type="Proteomes" id="UP000246702"/>
    </source>
</evidence>
<accession>A0A317UYV8</accession>
<dbReference type="RefSeq" id="XP_025461645.1">
    <property type="nucleotide sequence ID" value="XM_025616095.1"/>
</dbReference>
<name>A0A317UYV8_9EURO</name>
<protein>
    <recommendedName>
        <fullName evidence="1">NWD NACHT-NTPase N-terminal domain-containing protein</fullName>
    </recommendedName>
</protein>
<dbReference type="Pfam" id="PF17100">
    <property type="entry name" value="NACHT_N"/>
    <property type="match status" value="1"/>
</dbReference>
<dbReference type="InterPro" id="IPR031359">
    <property type="entry name" value="NACHT_N"/>
</dbReference>
<dbReference type="STRING" id="1450535.A0A317UYV8"/>
<dbReference type="EMBL" id="MSFK01000052">
    <property type="protein sequence ID" value="PWY66381.1"/>
    <property type="molecule type" value="Genomic_DNA"/>
</dbReference>
<gene>
    <name evidence="2" type="ORF">BO94DRAFT_591194</name>
</gene>
<comment type="caution">
    <text evidence="2">The sequence shown here is derived from an EMBL/GenBank/DDBJ whole genome shotgun (WGS) entry which is preliminary data.</text>
</comment>
<organism evidence="2 3">
    <name type="scientific">Aspergillus sclerotioniger CBS 115572</name>
    <dbReference type="NCBI Taxonomy" id="1450535"/>
    <lineage>
        <taxon>Eukaryota</taxon>
        <taxon>Fungi</taxon>
        <taxon>Dikarya</taxon>
        <taxon>Ascomycota</taxon>
        <taxon>Pezizomycotina</taxon>
        <taxon>Eurotiomycetes</taxon>
        <taxon>Eurotiomycetidae</taxon>
        <taxon>Eurotiales</taxon>
        <taxon>Aspergillaceae</taxon>
        <taxon>Aspergillus</taxon>
        <taxon>Aspergillus subgen. Circumdati</taxon>
    </lineage>
</organism>
<keyword evidence="3" id="KW-1185">Reference proteome</keyword>
<feature type="domain" description="NWD NACHT-NTPase N-terminal" evidence="1">
    <location>
        <begin position="12"/>
        <end position="151"/>
    </location>
</feature>
<reference evidence="2 3" key="1">
    <citation type="submission" date="2016-12" db="EMBL/GenBank/DDBJ databases">
        <title>The genomes of Aspergillus section Nigri reveals drivers in fungal speciation.</title>
        <authorList>
            <consortium name="DOE Joint Genome Institute"/>
            <person name="Vesth T.C."/>
            <person name="Nybo J."/>
            <person name="Theobald S."/>
            <person name="Brandl J."/>
            <person name="Frisvad J.C."/>
            <person name="Nielsen K.F."/>
            <person name="Lyhne E.K."/>
            <person name="Kogle M.E."/>
            <person name="Kuo A."/>
            <person name="Riley R."/>
            <person name="Clum A."/>
            <person name="Nolan M."/>
            <person name="Lipzen A."/>
            <person name="Salamov A."/>
            <person name="Henrissat B."/>
            <person name="Wiebenga A."/>
            <person name="De Vries R.P."/>
            <person name="Grigoriev I.V."/>
            <person name="Mortensen U.H."/>
            <person name="Andersen M.R."/>
            <person name="Baker S.E."/>
        </authorList>
    </citation>
    <scope>NUCLEOTIDE SEQUENCE [LARGE SCALE GENOMIC DNA]</scope>
    <source>
        <strain evidence="2 3">CBS 115572</strain>
    </source>
</reference>